<evidence type="ECO:0000256" key="2">
    <source>
        <dbReference type="ARBA" id="ARBA00022525"/>
    </source>
</evidence>
<feature type="domain" description="Gnk2-homologous" evidence="9">
    <location>
        <begin position="31"/>
        <end position="139"/>
    </location>
</feature>
<accession>A0A978VM59</accession>
<evidence type="ECO:0000256" key="3">
    <source>
        <dbReference type="ARBA" id="ARBA00022729"/>
    </source>
</evidence>
<keyword evidence="7" id="KW-0472">Membrane</keyword>
<evidence type="ECO:0000259" key="9">
    <source>
        <dbReference type="PROSITE" id="PS51473"/>
    </source>
</evidence>
<evidence type="ECO:0000256" key="5">
    <source>
        <dbReference type="ARBA" id="ARBA00038515"/>
    </source>
</evidence>
<sequence length="330" mass="36899">MTSFNMSVTTLVVAVSILSSYLSMTTEATPNPLYHFCSNTTIFNPNSPYKSNLDIVLSNLSSNAAQERDFIYLDADAGGVNGTSNYVYGNYLCRGDVNSTICHGCVLASIEFARRNCSVEKEMIVWYDECMLRYSNQSFRSTMSVYPYFYIWNVENATEMDKFKQEVEKTMNEFASKAANGAKKFMSQEANISGFDTIYSLVQCTQDLSSQDCTTCLWIAISRLPSSLDGKRGARVYLPSCNITYELYPFYYVAEPPQTTPQLVSPPPPPPTDPVTVPKGKSKMSPLAIVGIVIAVTTVSLTLLLTGCRMLLRHKRARDNYHTIRRQNAL</sequence>
<keyword evidence="3 8" id="KW-0732">Signal</keyword>
<gene>
    <name evidence="10" type="ORF">FEM48_Zijuj03G0005400</name>
</gene>
<protein>
    <recommendedName>
        <fullName evidence="9">Gnk2-homologous domain-containing protein</fullName>
    </recommendedName>
</protein>
<evidence type="ECO:0000256" key="8">
    <source>
        <dbReference type="SAM" id="SignalP"/>
    </source>
</evidence>
<reference evidence="10" key="1">
    <citation type="journal article" date="2021" name="Front. Plant Sci.">
        <title>Chromosome-Scale Genome Assembly for Chinese Sour Jujube and Insights Into Its Genome Evolution and Domestication Signature.</title>
        <authorList>
            <person name="Shen L.-Y."/>
            <person name="Luo H."/>
            <person name="Wang X.-L."/>
            <person name="Wang X.-M."/>
            <person name="Qiu X.-J."/>
            <person name="Liu H."/>
            <person name="Zhou S.-S."/>
            <person name="Jia K.-H."/>
            <person name="Nie S."/>
            <person name="Bao Y.-T."/>
            <person name="Zhang R.-G."/>
            <person name="Yun Q.-Z."/>
            <person name="Chai Y.-H."/>
            <person name="Lu J.-Y."/>
            <person name="Li Y."/>
            <person name="Zhao S.-W."/>
            <person name="Mao J.-F."/>
            <person name="Jia S.-G."/>
            <person name="Mao Y.-M."/>
        </authorList>
    </citation>
    <scope>NUCLEOTIDE SEQUENCE</scope>
    <source>
        <strain evidence="10">AT0</strain>
        <tissue evidence="10">Leaf</tissue>
    </source>
</reference>
<dbReference type="PANTHER" id="PTHR32411">
    <property type="entry name" value="CYSTEINE-RICH REPEAT SECRETORY PROTEIN 38-RELATED"/>
    <property type="match status" value="1"/>
</dbReference>
<keyword evidence="2" id="KW-0964">Secreted</keyword>
<keyword evidence="7" id="KW-1133">Transmembrane helix</keyword>
<comment type="caution">
    <text evidence="10">The sequence shown here is derived from an EMBL/GenBank/DDBJ whole genome shotgun (WGS) entry which is preliminary data.</text>
</comment>
<evidence type="ECO:0000313" key="10">
    <source>
        <dbReference type="EMBL" id="KAH7536634.1"/>
    </source>
</evidence>
<dbReference type="FunFam" id="3.30.430.20:FF:000012">
    <property type="entry name" value="Cysteine-rich receptor-like protein kinase 25"/>
    <property type="match status" value="1"/>
</dbReference>
<feature type="signal peptide" evidence="8">
    <location>
        <begin position="1"/>
        <end position="28"/>
    </location>
</feature>
<dbReference type="InterPro" id="IPR002902">
    <property type="entry name" value="GNK2"/>
</dbReference>
<keyword evidence="7" id="KW-0812">Transmembrane</keyword>
<evidence type="ECO:0000256" key="7">
    <source>
        <dbReference type="SAM" id="Phobius"/>
    </source>
</evidence>
<dbReference type="Gene3D" id="3.30.430.20">
    <property type="entry name" value="Gnk2 domain, C-X8-C-X2-C motif"/>
    <property type="match status" value="2"/>
</dbReference>
<feature type="chain" id="PRO_5037262500" description="Gnk2-homologous domain-containing protein" evidence="8">
    <location>
        <begin position="29"/>
        <end position="330"/>
    </location>
</feature>
<feature type="compositionally biased region" description="Pro residues" evidence="6">
    <location>
        <begin position="264"/>
        <end position="273"/>
    </location>
</feature>
<dbReference type="CDD" id="cd23509">
    <property type="entry name" value="Gnk2-like"/>
    <property type="match status" value="2"/>
</dbReference>
<keyword evidence="4" id="KW-0677">Repeat</keyword>
<comment type="subcellular location">
    <subcellularLocation>
        <location evidence="1">Secreted</location>
    </subcellularLocation>
</comment>
<feature type="transmembrane region" description="Helical" evidence="7">
    <location>
        <begin position="287"/>
        <end position="312"/>
    </location>
</feature>
<dbReference type="InterPro" id="IPR050581">
    <property type="entry name" value="CRR_secretory_protein"/>
</dbReference>
<evidence type="ECO:0000256" key="1">
    <source>
        <dbReference type="ARBA" id="ARBA00004613"/>
    </source>
</evidence>
<dbReference type="GO" id="GO:0005576">
    <property type="term" value="C:extracellular region"/>
    <property type="evidence" value="ECO:0007669"/>
    <property type="project" value="UniProtKB-SubCell"/>
</dbReference>
<name>A0A978VM59_ZIZJJ</name>
<dbReference type="EMBL" id="JAEACU010000003">
    <property type="protein sequence ID" value="KAH7536634.1"/>
    <property type="molecule type" value="Genomic_DNA"/>
</dbReference>
<evidence type="ECO:0000313" key="11">
    <source>
        <dbReference type="Proteomes" id="UP000813462"/>
    </source>
</evidence>
<dbReference type="PANTHER" id="PTHR32411:SF43">
    <property type="entry name" value="CYSTEINE-RICH REPEAT SECRETORY PROTEIN 38"/>
    <property type="match status" value="1"/>
</dbReference>
<feature type="region of interest" description="Disordered" evidence="6">
    <location>
        <begin position="259"/>
        <end position="279"/>
    </location>
</feature>
<organism evidence="10 11">
    <name type="scientific">Ziziphus jujuba var. spinosa</name>
    <dbReference type="NCBI Taxonomy" id="714518"/>
    <lineage>
        <taxon>Eukaryota</taxon>
        <taxon>Viridiplantae</taxon>
        <taxon>Streptophyta</taxon>
        <taxon>Embryophyta</taxon>
        <taxon>Tracheophyta</taxon>
        <taxon>Spermatophyta</taxon>
        <taxon>Magnoliopsida</taxon>
        <taxon>eudicotyledons</taxon>
        <taxon>Gunneridae</taxon>
        <taxon>Pentapetalae</taxon>
        <taxon>rosids</taxon>
        <taxon>fabids</taxon>
        <taxon>Rosales</taxon>
        <taxon>Rhamnaceae</taxon>
        <taxon>Paliureae</taxon>
        <taxon>Ziziphus</taxon>
    </lineage>
</organism>
<dbReference type="Proteomes" id="UP000813462">
    <property type="component" value="Unassembled WGS sequence"/>
</dbReference>
<dbReference type="PROSITE" id="PS51473">
    <property type="entry name" value="GNK2"/>
    <property type="match status" value="2"/>
</dbReference>
<comment type="similarity">
    <text evidence="5">Belongs to the cysteine-rich repeat secretory protein family.</text>
</comment>
<dbReference type="InterPro" id="IPR038408">
    <property type="entry name" value="GNK2_sf"/>
</dbReference>
<proteinExistence type="inferred from homology"/>
<dbReference type="Pfam" id="PF01657">
    <property type="entry name" value="Stress-antifung"/>
    <property type="match status" value="2"/>
</dbReference>
<dbReference type="AlphaFoldDB" id="A0A978VM59"/>
<evidence type="ECO:0000256" key="4">
    <source>
        <dbReference type="ARBA" id="ARBA00022737"/>
    </source>
</evidence>
<evidence type="ECO:0000256" key="6">
    <source>
        <dbReference type="SAM" id="MobiDB-lite"/>
    </source>
</evidence>
<feature type="domain" description="Gnk2-homologous" evidence="9">
    <location>
        <begin position="145"/>
        <end position="250"/>
    </location>
</feature>